<dbReference type="PANTHER" id="PTHR12049:SF7">
    <property type="entry name" value="PROTEIN ARGININE METHYLTRANSFERASE NDUFAF7, MITOCHONDRIAL"/>
    <property type="match status" value="1"/>
</dbReference>
<keyword evidence="5" id="KW-1185">Reference proteome</keyword>
<feature type="compositionally biased region" description="Basic and acidic residues" evidence="3">
    <location>
        <begin position="276"/>
        <end position="305"/>
    </location>
</feature>
<keyword evidence="2" id="KW-0808">Transferase</keyword>
<accession>A0ABQ2MP08</accession>
<evidence type="ECO:0000256" key="1">
    <source>
        <dbReference type="ARBA" id="ARBA00022603"/>
    </source>
</evidence>
<comment type="caution">
    <text evidence="4">The sequence shown here is derived from an EMBL/GenBank/DDBJ whole genome shotgun (WGS) entry which is preliminary data.</text>
</comment>
<evidence type="ECO:0008006" key="6">
    <source>
        <dbReference type="Google" id="ProtNLM"/>
    </source>
</evidence>
<dbReference type="Proteomes" id="UP000631535">
    <property type="component" value="Unassembled WGS sequence"/>
</dbReference>
<dbReference type="InterPro" id="IPR003788">
    <property type="entry name" value="NDUFAF7"/>
</dbReference>
<evidence type="ECO:0000256" key="3">
    <source>
        <dbReference type="SAM" id="MobiDB-lite"/>
    </source>
</evidence>
<dbReference type="Pfam" id="PF02636">
    <property type="entry name" value="Methyltransf_28"/>
    <property type="match status" value="1"/>
</dbReference>
<keyword evidence="1" id="KW-0489">Methyltransferase</keyword>
<organism evidence="4 5">
    <name type="scientific">Streptomyces daqingensis</name>
    <dbReference type="NCBI Taxonomy" id="1472640"/>
    <lineage>
        <taxon>Bacteria</taxon>
        <taxon>Bacillati</taxon>
        <taxon>Actinomycetota</taxon>
        <taxon>Actinomycetes</taxon>
        <taxon>Kitasatosporales</taxon>
        <taxon>Streptomycetaceae</taxon>
        <taxon>Streptomyces</taxon>
    </lineage>
</organism>
<dbReference type="Gene3D" id="3.40.50.12710">
    <property type="match status" value="1"/>
</dbReference>
<reference evidence="5" key="1">
    <citation type="journal article" date="2019" name="Int. J. Syst. Evol. Microbiol.">
        <title>The Global Catalogue of Microorganisms (GCM) 10K type strain sequencing project: providing services to taxonomists for standard genome sequencing and annotation.</title>
        <authorList>
            <consortium name="The Broad Institute Genomics Platform"/>
            <consortium name="The Broad Institute Genome Sequencing Center for Infectious Disease"/>
            <person name="Wu L."/>
            <person name="Ma J."/>
        </authorList>
    </citation>
    <scope>NUCLEOTIDE SEQUENCE [LARGE SCALE GENOMIC DNA]</scope>
    <source>
        <strain evidence="5">CGMCC 4.7178</strain>
    </source>
</reference>
<evidence type="ECO:0000313" key="4">
    <source>
        <dbReference type="EMBL" id="GGO55023.1"/>
    </source>
</evidence>
<proteinExistence type="predicted"/>
<feature type="compositionally biased region" description="Gly residues" evidence="3">
    <location>
        <begin position="331"/>
        <end position="341"/>
    </location>
</feature>
<feature type="region of interest" description="Disordered" evidence="3">
    <location>
        <begin position="266"/>
        <end position="305"/>
    </location>
</feature>
<evidence type="ECO:0000256" key="2">
    <source>
        <dbReference type="ARBA" id="ARBA00022679"/>
    </source>
</evidence>
<dbReference type="InterPro" id="IPR038375">
    <property type="entry name" value="NDUFAF7_sf"/>
</dbReference>
<gene>
    <name evidence="4" type="ORF">GCM10012287_45300</name>
</gene>
<protein>
    <recommendedName>
        <fullName evidence="6">SAM-dependent methyltransferase</fullName>
    </recommendedName>
</protein>
<feature type="region of interest" description="Disordered" evidence="3">
    <location>
        <begin position="326"/>
        <end position="356"/>
    </location>
</feature>
<dbReference type="SUPFAM" id="SSF53335">
    <property type="entry name" value="S-adenosyl-L-methionine-dependent methyltransferases"/>
    <property type="match status" value="1"/>
</dbReference>
<name>A0ABQ2MP08_9ACTN</name>
<dbReference type="RefSeq" id="WP_373292161.1">
    <property type="nucleotide sequence ID" value="NZ_BMMP01000016.1"/>
</dbReference>
<sequence>MQLPGFFVRERPGAHFRTSVHASPLFAQAVARLLLYVDEALGHPAELAFVDVGAGAGELLTGVLAALPEEAAGRVRPYAVERAPRPEGLDERVVWLPELPAAAGLSGLLFANEWLDNVPVDVVETGPGGVPHTVLVRPSDGAERLGGPPEGPDAAWLAQWWPLAPGGLPATADPTLSYPEAREPEVGLRAEIGRPRDEAWAAAVLTLERGLAVAVDYAHFRENRPPFGTLTGYLDGRETRPVPDGSRDLTAHVALDACAAAGALAAQRRRRASGPADDHAVRGRTDGGRGRPDDTDVEASHSEDAAADRYAAAKYAEDGYAPGEYAQAGYTGEGRLPGGRADGGRGRPDDTGVEPSAQPVLLSQRDALHALGVHGARPPLRLASAEPAEYVRQLAAAGEAAELTDPGGLGAFSWLVQPLGGVSPPVSPPFR</sequence>
<dbReference type="PANTHER" id="PTHR12049">
    <property type="entry name" value="PROTEIN ARGININE METHYLTRANSFERASE NDUFAF7, MITOCHONDRIAL"/>
    <property type="match status" value="1"/>
</dbReference>
<dbReference type="EMBL" id="BMMP01000016">
    <property type="protein sequence ID" value="GGO55023.1"/>
    <property type="molecule type" value="Genomic_DNA"/>
</dbReference>
<dbReference type="InterPro" id="IPR029063">
    <property type="entry name" value="SAM-dependent_MTases_sf"/>
</dbReference>
<evidence type="ECO:0000313" key="5">
    <source>
        <dbReference type="Proteomes" id="UP000631535"/>
    </source>
</evidence>